<dbReference type="EMBL" id="JACCEV010000001">
    <property type="protein sequence ID" value="NYT84117.1"/>
    <property type="molecule type" value="Genomic_DNA"/>
</dbReference>
<protein>
    <submittedName>
        <fullName evidence="3">Response regulator transcription factor</fullName>
    </submittedName>
</protein>
<keyword evidence="4" id="KW-1185">Reference proteome</keyword>
<evidence type="ECO:0000256" key="1">
    <source>
        <dbReference type="ARBA" id="ARBA00023125"/>
    </source>
</evidence>
<reference evidence="3 4" key="1">
    <citation type="submission" date="2020-07" db="EMBL/GenBank/DDBJ databases">
        <title>Taxonomic revisions and descriptions of new bacterial species based on genomic comparisons in the high-G+C-content subgroup of the family Alcaligenaceae.</title>
        <authorList>
            <person name="Szabo A."/>
            <person name="Felfoldi T."/>
        </authorList>
    </citation>
    <scope>NUCLEOTIDE SEQUENCE [LARGE SCALE GENOMIC DNA]</scope>
    <source>
        <strain evidence="3 4">DSM 25667</strain>
    </source>
</reference>
<evidence type="ECO:0000313" key="3">
    <source>
        <dbReference type="EMBL" id="NYT84117.1"/>
    </source>
</evidence>
<proteinExistence type="predicted"/>
<dbReference type="Proteomes" id="UP000554144">
    <property type="component" value="Unassembled WGS sequence"/>
</dbReference>
<dbReference type="InterPro" id="IPR016032">
    <property type="entry name" value="Sig_transdc_resp-reg_C-effctor"/>
</dbReference>
<dbReference type="RefSeq" id="WP_130038691.1">
    <property type="nucleotide sequence ID" value="NZ_JACCEV010000001.1"/>
</dbReference>
<keyword evidence="1" id="KW-0238">DNA-binding</keyword>
<dbReference type="SMART" id="SM00862">
    <property type="entry name" value="Trans_reg_C"/>
    <property type="match status" value="1"/>
</dbReference>
<dbReference type="OrthoDB" id="9149764at2"/>
<name>A0A853GPM6_9BURK</name>
<dbReference type="InterPro" id="IPR036388">
    <property type="entry name" value="WH-like_DNA-bd_sf"/>
</dbReference>
<dbReference type="GO" id="GO:0003677">
    <property type="term" value="F:DNA binding"/>
    <property type="evidence" value="ECO:0007669"/>
    <property type="project" value="UniProtKB-KW"/>
</dbReference>
<dbReference type="InterPro" id="IPR011006">
    <property type="entry name" value="CheY-like_superfamily"/>
</dbReference>
<dbReference type="SUPFAM" id="SSF46894">
    <property type="entry name" value="C-terminal effector domain of the bipartite response regulators"/>
    <property type="match status" value="1"/>
</dbReference>
<sequence length="245" mass="26668">MKQDLNILFFVPRARAGTVPDRMERVRGLQESGFQVQRCTTIPMLHKCLQASASGGMPPVVILAGTLLENCSATTYLRALHPSMGIVAMVGPRQDAEVIRLLQSGVDNHFVHTASNELLAAILFRLLARSDSGPASAESVSSVTKGNWSLKDQAWRLISPDGVEIALTTGERAFLSVLFHAPDRRATHSQLADAVDQDYALASARKPQGRLGVLVSRMRQKCSRLGAPLPLKSLHNWGYMFTGPV</sequence>
<organism evidence="3 4">
    <name type="scientific">Pollutimonas harenae</name>
    <dbReference type="NCBI Taxonomy" id="657015"/>
    <lineage>
        <taxon>Bacteria</taxon>
        <taxon>Pseudomonadati</taxon>
        <taxon>Pseudomonadota</taxon>
        <taxon>Betaproteobacteria</taxon>
        <taxon>Burkholderiales</taxon>
        <taxon>Alcaligenaceae</taxon>
        <taxon>Pollutimonas</taxon>
    </lineage>
</organism>
<accession>A0A853GPM6</accession>
<gene>
    <name evidence="3" type="ORF">H0A62_00750</name>
</gene>
<dbReference type="GO" id="GO:0000160">
    <property type="term" value="P:phosphorelay signal transduction system"/>
    <property type="evidence" value="ECO:0007669"/>
    <property type="project" value="InterPro"/>
</dbReference>
<dbReference type="GO" id="GO:0006355">
    <property type="term" value="P:regulation of DNA-templated transcription"/>
    <property type="evidence" value="ECO:0007669"/>
    <property type="project" value="InterPro"/>
</dbReference>
<dbReference type="SUPFAM" id="SSF52172">
    <property type="entry name" value="CheY-like"/>
    <property type="match status" value="1"/>
</dbReference>
<dbReference type="Gene3D" id="1.10.10.10">
    <property type="entry name" value="Winged helix-like DNA-binding domain superfamily/Winged helix DNA-binding domain"/>
    <property type="match status" value="1"/>
</dbReference>
<feature type="domain" description="OmpR/PhoB-type" evidence="2">
    <location>
        <begin position="162"/>
        <end position="241"/>
    </location>
</feature>
<evidence type="ECO:0000259" key="2">
    <source>
        <dbReference type="SMART" id="SM00862"/>
    </source>
</evidence>
<dbReference type="InterPro" id="IPR001867">
    <property type="entry name" value="OmpR/PhoB-type_DNA-bd"/>
</dbReference>
<evidence type="ECO:0000313" key="4">
    <source>
        <dbReference type="Proteomes" id="UP000554144"/>
    </source>
</evidence>
<comment type="caution">
    <text evidence="3">The sequence shown here is derived from an EMBL/GenBank/DDBJ whole genome shotgun (WGS) entry which is preliminary data.</text>
</comment>
<dbReference type="AlphaFoldDB" id="A0A853GPM6"/>